<accession>A0ABD1ZQV5</accession>
<keyword evidence="2" id="KW-1185">Reference proteome</keyword>
<dbReference type="Proteomes" id="UP001605036">
    <property type="component" value="Unassembled WGS sequence"/>
</dbReference>
<dbReference type="EMBL" id="JBHFFA010000001">
    <property type="protein sequence ID" value="KAL2652629.1"/>
    <property type="molecule type" value="Genomic_DNA"/>
</dbReference>
<evidence type="ECO:0000313" key="2">
    <source>
        <dbReference type="Proteomes" id="UP001605036"/>
    </source>
</evidence>
<protein>
    <submittedName>
        <fullName evidence="1">Uncharacterized protein</fullName>
    </submittedName>
</protein>
<reference evidence="1 2" key="1">
    <citation type="submission" date="2024-09" db="EMBL/GenBank/DDBJ databases">
        <title>Chromosome-scale assembly of Riccia fluitans.</title>
        <authorList>
            <person name="Paukszto L."/>
            <person name="Sawicki J."/>
            <person name="Karawczyk K."/>
            <person name="Piernik-Szablinska J."/>
            <person name="Szczecinska M."/>
            <person name="Mazdziarz M."/>
        </authorList>
    </citation>
    <scope>NUCLEOTIDE SEQUENCE [LARGE SCALE GENOMIC DNA]</scope>
    <source>
        <strain evidence="1">Rf_01</strain>
        <tissue evidence="1">Aerial parts of the thallus</tissue>
    </source>
</reference>
<dbReference type="AlphaFoldDB" id="A0ABD1ZQV5"/>
<sequence>MSFVDSLGPVLETCRQFIRAEWRTLNLCVICVEKEERIAHAHLESAKRVRSDMHAVWISASEIQYFQQVPIRPDPVTEDMRLELWSWALSFSDFSSGQEACQSTGRSKPV</sequence>
<name>A0ABD1ZQV5_9MARC</name>
<gene>
    <name evidence="1" type="ORF">R1flu_020757</name>
</gene>
<evidence type="ECO:0000313" key="1">
    <source>
        <dbReference type="EMBL" id="KAL2652629.1"/>
    </source>
</evidence>
<comment type="caution">
    <text evidence="1">The sequence shown here is derived from an EMBL/GenBank/DDBJ whole genome shotgun (WGS) entry which is preliminary data.</text>
</comment>
<proteinExistence type="predicted"/>
<organism evidence="1 2">
    <name type="scientific">Riccia fluitans</name>
    <dbReference type="NCBI Taxonomy" id="41844"/>
    <lineage>
        <taxon>Eukaryota</taxon>
        <taxon>Viridiplantae</taxon>
        <taxon>Streptophyta</taxon>
        <taxon>Embryophyta</taxon>
        <taxon>Marchantiophyta</taxon>
        <taxon>Marchantiopsida</taxon>
        <taxon>Marchantiidae</taxon>
        <taxon>Marchantiales</taxon>
        <taxon>Ricciaceae</taxon>
        <taxon>Riccia</taxon>
    </lineage>
</organism>